<comment type="caution">
    <text evidence="2">The sequence shown here is derived from an EMBL/GenBank/DDBJ whole genome shotgun (WGS) entry which is preliminary data.</text>
</comment>
<dbReference type="EMBL" id="JACXVP010000257">
    <property type="protein sequence ID" value="KAG5568077.1"/>
    <property type="molecule type" value="Genomic_DNA"/>
</dbReference>
<protein>
    <submittedName>
        <fullName evidence="2">Uncharacterized protein</fullName>
    </submittedName>
</protein>
<evidence type="ECO:0000256" key="1">
    <source>
        <dbReference type="SAM" id="MobiDB-lite"/>
    </source>
</evidence>
<evidence type="ECO:0000313" key="2">
    <source>
        <dbReference type="EMBL" id="KAG5568077.1"/>
    </source>
</evidence>
<feature type="compositionally biased region" description="Basic and acidic residues" evidence="1">
    <location>
        <begin position="1"/>
        <end position="37"/>
    </location>
</feature>
<accession>A0A9J5VY38</accession>
<dbReference type="AlphaFoldDB" id="A0A9J5VY38"/>
<organism evidence="2 3">
    <name type="scientific">Solanum commersonii</name>
    <name type="common">Commerson's wild potato</name>
    <name type="synonym">Commerson's nightshade</name>
    <dbReference type="NCBI Taxonomy" id="4109"/>
    <lineage>
        <taxon>Eukaryota</taxon>
        <taxon>Viridiplantae</taxon>
        <taxon>Streptophyta</taxon>
        <taxon>Embryophyta</taxon>
        <taxon>Tracheophyta</taxon>
        <taxon>Spermatophyta</taxon>
        <taxon>Magnoliopsida</taxon>
        <taxon>eudicotyledons</taxon>
        <taxon>Gunneridae</taxon>
        <taxon>Pentapetalae</taxon>
        <taxon>asterids</taxon>
        <taxon>lamiids</taxon>
        <taxon>Solanales</taxon>
        <taxon>Solanaceae</taxon>
        <taxon>Solanoideae</taxon>
        <taxon>Solaneae</taxon>
        <taxon>Solanum</taxon>
    </lineage>
</organism>
<feature type="region of interest" description="Disordered" evidence="1">
    <location>
        <begin position="1"/>
        <end position="38"/>
    </location>
</feature>
<name>A0A9J5VY38_SOLCO</name>
<dbReference type="OrthoDB" id="2735536at2759"/>
<reference evidence="2" key="1">
    <citation type="submission" date="2020-09" db="EMBL/GenBank/DDBJ databases">
        <title>De no assembly of potato wild relative species, Solanum commersonii.</title>
        <authorList>
            <person name="Cho K."/>
        </authorList>
    </citation>
    <scope>NUCLEOTIDE SEQUENCE</scope>
    <source>
        <strain evidence="2">LZ3.2</strain>
        <tissue evidence="2">Leaf</tissue>
    </source>
</reference>
<proteinExistence type="predicted"/>
<sequence length="96" mass="11038">MAEQEEKKQKTQQMEEKNTYKIESTKKERKKTKDESKVGLLKSLSGADEGLNLFEGDIYRAEEFEVAIQGCEFVFHLVTPLLHSQGSQVLNYQGRI</sequence>
<keyword evidence="3" id="KW-1185">Reference proteome</keyword>
<evidence type="ECO:0000313" key="3">
    <source>
        <dbReference type="Proteomes" id="UP000824120"/>
    </source>
</evidence>
<dbReference type="Gene3D" id="3.40.50.720">
    <property type="entry name" value="NAD(P)-binding Rossmann-like Domain"/>
    <property type="match status" value="1"/>
</dbReference>
<gene>
    <name evidence="2" type="ORF">H5410_064906</name>
</gene>
<dbReference type="Proteomes" id="UP000824120">
    <property type="component" value="Unassembled WGS sequence"/>
</dbReference>